<evidence type="ECO:0008006" key="2">
    <source>
        <dbReference type="Google" id="ProtNLM"/>
    </source>
</evidence>
<gene>
    <name evidence="1" type="ORF">METZ01_LOCUS163258</name>
</gene>
<protein>
    <recommendedName>
        <fullName evidence="2">PD(D/E)XK endonuclease domain-containing protein</fullName>
    </recommendedName>
</protein>
<dbReference type="EMBL" id="UINC01028790">
    <property type="protein sequence ID" value="SVB10404.1"/>
    <property type="molecule type" value="Genomic_DNA"/>
</dbReference>
<sequence>FVIFRMKLTNAQIGKSGELLVQYKLLKYGIESSQLTTDTGIDLVAFSSKKEKAFTIQVKTNLNPKPGGGSGKLALDWWLRDNSPADIVALVDLSTDRIWMFLDKEFSKNAQQHSKNKYHLYMYVDQSAKSIKHKKYLDAHFVNYLIENKLGKIF</sequence>
<reference evidence="1" key="1">
    <citation type="submission" date="2018-05" db="EMBL/GenBank/DDBJ databases">
        <authorList>
            <person name="Lanie J.A."/>
            <person name="Ng W.-L."/>
            <person name="Kazmierczak K.M."/>
            <person name="Andrzejewski T.M."/>
            <person name="Davidsen T.M."/>
            <person name="Wayne K.J."/>
            <person name="Tettelin H."/>
            <person name="Glass J.I."/>
            <person name="Rusch D."/>
            <person name="Podicherti R."/>
            <person name="Tsui H.-C.T."/>
            <person name="Winkler M.E."/>
        </authorList>
    </citation>
    <scope>NUCLEOTIDE SEQUENCE</scope>
</reference>
<proteinExistence type="predicted"/>
<name>A0A382B9W0_9ZZZZ</name>
<dbReference type="AlphaFoldDB" id="A0A382B9W0"/>
<dbReference type="GO" id="GO:0003676">
    <property type="term" value="F:nucleic acid binding"/>
    <property type="evidence" value="ECO:0007669"/>
    <property type="project" value="InterPro"/>
</dbReference>
<organism evidence="1">
    <name type="scientific">marine metagenome</name>
    <dbReference type="NCBI Taxonomy" id="408172"/>
    <lineage>
        <taxon>unclassified sequences</taxon>
        <taxon>metagenomes</taxon>
        <taxon>ecological metagenomes</taxon>
    </lineage>
</organism>
<dbReference type="InterPro" id="IPR011856">
    <property type="entry name" value="tRNA_endonuc-like_dom_sf"/>
</dbReference>
<feature type="non-terminal residue" evidence="1">
    <location>
        <position position="1"/>
    </location>
</feature>
<evidence type="ECO:0000313" key="1">
    <source>
        <dbReference type="EMBL" id="SVB10404.1"/>
    </source>
</evidence>
<dbReference type="Gene3D" id="3.40.1350.10">
    <property type="match status" value="1"/>
</dbReference>
<accession>A0A382B9W0</accession>